<feature type="domain" description="Conserved hypothetical protein CHP02679 N terminus" evidence="2">
    <location>
        <begin position="39"/>
        <end position="234"/>
    </location>
</feature>
<organism evidence="3 4">
    <name type="scientific">Sphaerotilus uruguayifluvii</name>
    <dbReference type="NCBI Taxonomy" id="2735897"/>
    <lineage>
        <taxon>Bacteria</taxon>
        <taxon>Pseudomonadati</taxon>
        <taxon>Pseudomonadota</taxon>
        <taxon>Betaproteobacteria</taxon>
        <taxon>Burkholderiales</taxon>
        <taxon>Sphaerotilaceae</taxon>
        <taxon>Sphaerotilus</taxon>
    </lineage>
</organism>
<protein>
    <submittedName>
        <fullName evidence="3">Uncharacterized protein (TIGR02679 family)</fullName>
    </submittedName>
</protein>
<evidence type="ECO:0000259" key="2">
    <source>
        <dbReference type="Pfam" id="PF11796"/>
    </source>
</evidence>
<reference evidence="3 4" key="1">
    <citation type="submission" date="2020-05" db="EMBL/GenBank/DDBJ databases">
        <title>Genomic Encyclopedia of Type Strains, Phase IV (KMG-V): Genome sequencing to study the core and pangenomes of soil and plant-associated prokaryotes.</title>
        <authorList>
            <person name="Whitman W."/>
        </authorList>
    </citation>
    <scope>NUCLEOTIDE SEQUENCE [LARGE SCALE GENOMIC DNA]</scope>
    <source>
        <strain evidence="3 4">C29</strain>
    </source>
</reference>
<dbReference type="EMBL" id="JABSNM010000022">
    <property type="protein sequence ID" value="NRT58025.1"/>
    <property type="molecule type" value="Genomic_DNA"/>
</dbReference>
<dbReference type="InterPro" id="IPR024465">
    <property type="entry name" value="DUF2399"/>
</dbReference>
<comment type="caution">
    <text evidence="3">The sequence shown here is derived from an EMBL/GenBank/DDBJ whole genome shotgun (WGS) entry which is preliminary data.</text>
</comment>
<feature type="domain" description="DUF2399" evidence="1">
    <location>
        <begin position="252"/>
        <end position="404"/>
    </location>
</feature>
<dbReference type="NCBIfam" id="TIGR02679">
    <property type="entry name" value="TIGR02679 family protein"/>
    <property type="match status" value="1"/>
</dbReference>
<name>A0ABX2G9D5_9BURK</name>
<dbReference type="RefSeq" id="WP_173807054.1">
    <property type="nucleotide sequence ID" value="NZ_JABSNM010000022.1"/>
</dbReference>
<dbReference type="InterPro" id="IPR013495">
    <property type="entry name" value="CHP02679"/>
</dbReference>
<dbReference type="Proteomes" id="UP001516061">
    <property type="component" value="Unassembled WGS sequence"/>
</dbReference>
<proteinExistence type="predicted"/>
<accession>A0ABX2G9D5</accession>
<evidence type="ECO:0000313" key="3">
    <source>
        <dbReference type="EMBL" id="NRT58025.1"/>
    </source>
</evidence>
<keyword evidence="4" id="KW-1185">Reference proteome</keyword>
<evidence type="ECO:0000313" key="4">
    <source>
        <dbReference type="Proteomes" id="UP001516061"/>
    </source>
</evidence>
<evidence type="ECO:0000259" key="1">
    <source>
        <dbReference type="Pfam" id="PF09664"/>
    </source>
</evidence>
<sequence length="427" mass="46307">MSADRERLRRVLGGEAGSGLRQRLRQRFERSPADAPPTRMRLTALAPHEHEMLAGLLGQAPRHSEALQIDVLRIDEALRRAGLATSLRDALEQLDGPIVDRAAEQATLQDRWDGVVSGVAPGTGLHRLLQRPEGRGLLKRLAGAQPQRAERLLRQAEAVLAHLPAQGLTRAQLAAETLGDAHALDDGQPLATLVLAGAPDAEDDPDHESRRARWARWGVLVNELARPVLHLNLPTTATPDAGPCPGEPAYTSLRKLLRGAPVWTVEQRTVFVCENPNVVAIAADRLGRDCAPLVCTDGMPAAAQRVLLNQLRDAGARLRYHGDFDWAGLRIARQVLQGQGAEPWRFGCADYLAAVQTLPPLARDHALGPDAAEAPWDAALAPAMREQGCAVAEEAVVDLLLDDLREADRAFSSQRLCCTAQPRVFVD</sequence>
<dbReference type="Pfam" id="PF09664">
    <property type="entry name" value="DUF2399"/>
    <property type="match status" value="1"/>
</dbReference>
<dbReference type="InterPro" id="IPR024466">
    <property type="entry name" value="CHP02679_N"/>
</dbReference>
<dbReference type="Pfam" id="PF11796">
    <property type="entry name" value="DUF3323"/>
    <property type="match status" value="1"/>
</dbReference>
<gene>
    <name evidence="3" type="ORF">HNQ01_003791</name>
</gene>